<gene>
    <name evidence="1" type="ORF">METZ01_LOCUS89188</name>
</gene>
<sequence>MPVGNSDRGVGLWAGQVMFGLDNMNQYIDWWHEALPGSGEGFDHEGTLTSIILSPTITIGLSNYWNFTLGQSIGSRIMTWDGDTTTIHHRDEGTDSNFKNAEGGMMGDTRLMFRYLLFNDGQGSGKRWFFGSGLVIPSKNTLTSDPFFLNGEEKTDHRHFSMSEGVYKGVLEMQYFKKQMINPVFMGGTIMAELPINDNNYGYRASQLYDLSLTVFSKLVPAINGSLGGSLIARHTTESYWNGVAAPNSRATVITIGCGVLWNMKIGGIGLNIQKPFFVGGAFSGIEGEVAQRVGAWQISLSYRRLLSFVVPWLDPLKGV</sequence>
<dbReference type="AlphaFoldDB" id="A0A381V842"/>
<dbReference type="EMBL" id="UINC01008063">
    <property type="protein sequence ID" value="SVA36334.1"/>
    <property type="molecule type" value="Genomic_DNA"/>
</dbReference>
<protein>
    <recommendedName>
        <fullName evidence="2">DUF5723 domain-containing protein</fullName>
    </recommendedName>
</protein>
<proteinExistence type="predicted"/>
<accession>A0A381V842</accession>
<evidence type="ECO:0000313" key="1">
    <source>
        <dbReference type="EMBL" id="SVA36334.1"/>
    </source>
</evidence>
<name>A0A381V842_9ZZZZ</name>
<reference evidence="1" key="1">
    <citation type="submission" date="2018-05" db="EMBL/GenBank/DDBJ databases">
        <authorList>
            <person name="Lanie J.A."/>
            <person name="Ng W.-L."/>
            <person name="Kazmierczak K.M."/>
            <person name="Andrzejewski T.M."/>
            <person name="Davidsen T.M."/>
            <person name="Wayne K.J."/>
            <person name="Tettelin H."/>
            <person name="Glass J.I."/>
            <person name="Rusch D."/>
            <person name="Podicherti R."/>
            <person name="Tsui H.-C.T."/>
            <person name="Winkler M.E."/>
        </authorList>
    </citation>
    <scope>NUCLEOTIDE SEQUENCE</scope>
</reference>
<organism evidence="1">
    <name type="scientific">marine metagenome</name>
    <dbReference type="NCBI Taxonomy" id="408172"/>
    <lineage>
        <taxon>unclassified sequences</taxon>
        <taxon>metagenomes</taxon>
        <taxon>ecological metagenomes</taxon>
    </lineage>
</organism>
<evidence type="ECO:0008006" key="2">
    <source>
        <dbReference type="Google" id="ProtNLM"/>
    </source>
</evidence>